<proteinExistence type="predicted"/>
<name>A0A8T0EC51_ARGBR</name>
<evidence type="ECO:0000313" key="3">
    <source>
        <dbReference type="Proteomes" id="UP000807504"/>
    </source>
</evidence>
<keyword evidence="1" id="KW-0812">Transmembrane</keyword>
<keyword evidence="1" id="KW-1133">Transmembrane helix</keyword>
<feature type="transmembrane region" description="Helical" evidence="1">
    <location>
        <begin position="28"/>
        <end position="50"/>
    </location>
</feature>
<reference evidence="2" key="2">
    <citation type="submission" date="2020-06" db="EMBL/GenBank/DDBJ databases">
        <authorList>
            <person name="Sheffer M."/>
        </authorList>
    </citation>
    <scope>NUCLEOTIDE SEQUENCE</scope>
</reference>
<gene>
    <name evidence="2" type="ORF">HNY73_017777</name>
</gene>
<keyword evidence="1" id="KW-0472">Membrane</keyword>
<comment type="caution">
    <text evidence="2">The sequence shown here is derived from an EMBL/GenBank/DDBJ whole genome shotgun (WGS) entry which is preliminary data.</text>
</comment>
<organism evidence="2 3">
    <name type="scientific">Argiope bruennichi</name>
    <name type="common">Wasp spider</name>
    <name type="synonym">Aranea bruennichi</name>
    <dbReference type="NCBI Taxonomy" id="94029"/>
    <lineage>
        <taxon>Eukaryota</taxon>
        <taxon>Metazoa</taxon>
        <taxon>Ecdysozoa</taxon>
        <taxon>Arthropoda</taxon>
        <taxon>Chelicerata</taxon>
        <taxon>Arachnida</taxon>
        <taxon>Araneae</taxon>
        <taxon>Araneomorphae</taxon>
        <taxon>Entelegynae</taxon>
        <taxon>Araneoidea</taxon>
        <taxon>Araneidae</taxon>
        <taxon>Argiope</taxon>
    </lineage>
</organism>
<protein>
    <recommendedName>
        <fullName evidence="4">Transmembrane protein</fullName>
    </recommendedName>
</protein>
<keyword evidence="3" id="KW-1185">Reference proteome</keyword>
<evidence type="ECO:0008006" key="4">
    <source>
        <dbReference type="Google" id="ProtNLM"/>
    </source>
</evidence>
<reference evidence="2" key="1">
    <citation type="journal article" date="2020" name="bioRxiv">
        <title>Chromosome-level reference genome of the European wasp spider Argiope bruennichi: a resource for studies on range expansion and evolutionary adaptation.</title>
        <authorList>
            <person name="Sheffer M.M."/>
            <person name="Hoppe A."/>
            <person name="Krehenwinkel H."/>
            <person name="Uhl G."/>
            <person name="Kuss A.W."/>
            <person name="Jensen L."/>
            <person name="Jensen C."/>
            <person name="Gillespie R.G."/>
            <person name="Hoff K.J."/>
            <person name="Prost S."/>
        </authorList>
    </citation>
    <scope>NUCLEOTIDE SEQUENCE</scope>
</reference>
<dbReference type="EMBL" id="JABXBU010002228">
    <property type="protein sequence ID" value="KAF8770220.1"/>
    <property type="molecule type" value="Genomic_DNA"/>
</dbReference>
<evidence type="ECO:0000313" key="2">
    <source>
        <dbReference type="EMBL" id="KAF8770220.1"/>
    </source>
</evidence>
<sequence>MVSQETVRTVVIAATIWIYSAYQVLLNGNFYCLINFLPIIPLAIIFKFGFENDLKRTRHFKKINQNKKSSSSTEDDFYKLDLLSKSMDENSLEDLLITMSLFPTDAIEIIPTTENILEENLIPEKISISPESDESPETVLINFNDNNILQNSPHNNILANNMYEVQTHNETVEISEIFPEDISEFENLYRQNQQDAFEEYVKPNFNITRLPTNSYCAEWLLKHAQCCIGNWKLDNSDYSMDSL</sequence>
<dbReference type="AlphaFoldDB" id="A0A8T0EC51"/>
<dbReference type="Proteomes" id="UP000807504">
    <property type="component" value="Unassembled WGS sequence"/>
</dbReference>
<accession>A0A8T0EC51</accession>
<evidence type="ECO:0000256" key="1">
    <source>
        <dbReference type="SAM" id="Phobius"/>
    </source>
</evidence>